<dbReference type="PANTHER" id="PTHR15688:SF1">
    <property type="entry name" value="KINETOCHORE-ASSOCIATED PROTEIN 1"/>
    <property type="match status" value="1"/>
</dbReference>
<organism evidence="3 4">
    <name type="scientific">Thamnophis sirtalis</name>
    <dbReference type="NCBI Taxonomy" id="35019"/>
    <lineage>
        <taxon>Eukaryota</taxon>
        <taxon>Metazoa</taxon>
        <taxon>Chordata</taxon>
        <taxon>Craniata</taxon>
        <taxon>Vertebrata</taxon>
        <taxon>Euteleostomi</taxon>
        <taxon>Lepidosauria</taxon>
        <taxon>Squamata</taxon>
        <taxon>Bifurcata</taxon>
        <taxon>Unidentata</taxon>
        <taxon>Episquamata</taxon>
        <taxon>Toxicofera</taxon>
        <taxon>Serpentes</taxon>
        <taxon>Colubroidea</taxon>
        <taxon>Colubridae</taxon>
        <taxon>Natricinae</taxon>
        <taxon>Thamnophis</taxon>
    </lineage>
</organism>
<dbReference type="GO" id="GO:1990423">
    <property type="term" value="C:RZZ complex"/>
    <property type="evidence" value="ECO:0007669"/>
    <property type="project" value="TreeGrafter"/>
</dbReference>
<feature type="domain" description="RZZ complex subunit KNTC1/ROD C-terminal" evidence="2">
    <location>
        <begin position="46"/>
        <end position="166"/>
    </location>
</feature>
<dbReference type="InterPro" id="IPR019527">
    <property type="entry name" value="RZZ-complex_KNTC1/ROD_C"/>
</dbReference>
<evidence type="ECO:0000313" key="4">
    <source>
        <dbReference type="RefSeq" id="XP_013924079.1"/>
    </source>
</evidence>
<dbReference type="GO" id="GO:0007094">
    <property type="term" value="P:mitotic spindle assembly checkpoint signaling"/>
    <property type="evidence" value="ECO:0007669"/>
    <property type="project" value="TreeGrafter"/>
</dbReference>
<dbReference type="GO" id="GO:0000070">
    <property type="term" value="P:mitotic sister chromatid segregation"/>
    <property type="evidence" value="ECO:0007669"/>
    <property type="project" value="TreeGrafter"/>
</dbReference>
<dbReference type="GO" id="GO:0005828">
    <property type="term" value="C:kinetochore microtubule"/>
    <property type="evidence" value="ECO:0007669"/>
    <property type="project" value="TreeGrafter"/>
</dbReference>
<feature type="region of interest" description="Disordered" evidence="1">
    <location>
        <begin position="175"/>
        <end position="195"/>
    </location>
</feature>
<dbReference type="GO" id="GO:1903394">
    <property type="term" value="P:protein localization to kinetochore involved in kinetochore assembly"/>
    <property type="evidence" value="ECO:0007669"/>
    <property type="project" value="TreeGrafter"/>
</dbReference>
<dbReference type="GeneID" id="106550659"/>
<reference evidence="4" key="1">
    <citation type="submission" date="2025-08" db="UniProtKB">
        <authorList>
            <consortium name="RefSeq"/>
        </authorList>
    </citation>
    <scope>IDENTIFICATION</scope>
    <source>
        <tissue evidence="4">Skeletal muscle</tissue>
    </source>
</reference>
<dbReference type="PANTHER" id="PTHR15688">
    <property type="entry name" value="KINETOCHORE-ASSOCIATED PROTEIN 1"/>
    <property type="match status" value="1"/>
</dbReference>
<gene>
    <name evidence="4" type="primary">LOC106550659</name>
</gene>
<evidence type="ECO:0000259" key="2">
    <source>
        <dbReference type="Pfam" id="PF10493"/>
    </source>
</evidence>
<keyword evidence="3" id="KW-1185">Reference proteome</keyword>
<evidence type="ECO:0000256" key="1">
    <source>
        <dbReference type="SAM" id="MobiDB-lite"/>
    </source>
</evidence>
<name>A0A6I9YJC9_9SAUR</name>
<dbReference type="AlphaFoldDB" id="A0A6I9YJC9"/>
<sequence>MCDHMCIIQCFSTVAILRGVDLNSQNTPAGRAFMKPRKSYRLPLFQPIGVNQLTFAHRSRALQCLLFLADPSAIESLFKKPMEKVRNFMKCFVYLAQLEALNIPYTYESFHRAPKEGMIKGLWKNHSHEPKAVKLVAELSLQYEVYDPLLWNGLLQKLMGFKMVRAFPFLPSPLPHPTPPGTNGGALRNPESSTV</sequence>
<dbReference type="Proteomes" id="UP000504617">
    <property type="component" value="Unplaced"/>
</dbReference>
<dbReference type="GO" id="GO:0005737">
    <property type="term" value="C:cytoplasm"/>
    <property type="evidence" value="ECO:0007669"/>
    <property type="project" value="TreeGrafter"/>
</dbReference>
<dbReference type="OrthoDB" id="343783at2759"/>
<protein>
    <submittedName>
        <fullName evidence="4">Kinetochore-associated protein 1-like isoform X2</fullName>
    </submittedName>
</protein>
<dbReference type="RefSeq" id="XP_013924079.1">
    <property type="nucleotide sequence ID" value="XM_014068604.1"/>
</dbReference>
<proteinExistence type="predicted"/>
<evidence type="ECO:0000313" key="3">
    <source>
        <dbReference type="Proteomes" id="UP000504617"/>
    </source>
</evidence>
<dbReference type="Pfam" id="PF10493">
    <property type="entry name" value="Rod_C"/>
    <property type="match status" value="1"/>
</dbReference>
<dbReference type="GO" id="GO:0031267">
    <property type="term" value="F:small GTPase binding"/>
    <property type="evidence" value="ECO:0007669"/>
    <property type="project" value="TreeGrafter"/>
</dbReference>
<dbReference type="InterPro" id="IPR052802">
    <property type="entry name" value="KNTC1"/>
</dbReference>
<accession>A0A6I9YJC9</accession>